<gene>
    <name evidence="4" type="ORF">CCMA1212_010279</name>
</gene>
<feature type="region of interest" description="Disordered" evidence="2">
    <location>
        <begin position="66"/>
        <end position="90"/>
    </location>
</feature>
<organism evidence="4 5">
    <name type="scientific">Trichoderma ghanense</name>
    <dbReference type="NCBI Taxonomy" id="65468"/>
    <lineage>
        <taxon>Eukaryota</taxon>
        <taxon>Fungi</taxon>
        <taxon>Dikarya</taxon>
        <taxon>Ascomycota</taxon>
        <taxon>Pezizomycotina</taxon>
        <taxon>Sordariomycetes</taxon>
        <taxon>Hypocreomycetidae</taxon>
        <taxon>Hypocreales</taxon>
        <taxon>Hypocreaceae</taxon>
        <taxon>Trichoderma</taxon>
    </lineage>
</organism>
<dbReference type="InterPro" id="IPR004045">
    <property type="entry name" value="Glutathione_S-Trfase_N"/>
</dbReference>
<name>A0ABY2GSJ8_9HYPO</name>
<dbReference type="PANTHER" id="PTHR44051">
    <property type="entry name" value="GLUTATHIONE S-TRANSFERASE-RELATED"/>
    <property type="match status" value="1"/>
</dbReference>
<evidence type="ECO:0000259" key="3">
    <source>
        <dbReference type="PROSITE" id="PS50404"/>
    </source>
</evidence>
<evidence type="ECO:0000256" key="2">
    <source>
        <dbReference type="SAM" id="MobiDB-lite"/>
    </source>
</evidence>
<dbReference type="SUPFAM" id="SSF52833">
    <property type="entry name" value="Thioredoxin-like"/>
    <property type="match status" value="1"/>
</dbReference>
<dbReference type="CDD" id="cd03189">
    <property type="entry name" value="GST_C_GTT1_like"/>
    <property type="match status" value="1"/>
</dbReference>
<dbReference type="RefSeq" id="XP_073554114.1">
    <property type="nucleotide sequence ID" value="XM_073707331.1"/>
</dbReference>
<evidence type="ECO:0000313" key="5">
    <source>
        <dbReference type="Proteomes" id="UP001642720"/>
    </source>
</evidence>
<dbReference type="Pfam" id="PF13410">
    <property type="entry name" value="GST_C_2"/>
    <property type="match status" value="1"/>
</dbReference>
<dbReference type="Proteomes" id="UP001642720">
    <property type="component" value="Unassembled WGS sequence"/>
</dbReference>
<dbReference type="PROSITE" id="PS50404">
    <property type="entry name" value="GST_NTER"/>
    <property type="match status" value="1"/>
</dbReference>
<evidence type="ECO:0000313" key="4">
    <source>
        <dbReference type="EMBL" id="TFA97912.1"/>
    </source>
</evidence>
<dbReference type="SUPFAM" id="SSF47616">
    <property type="entry name" value="GST C-terminal domain-like"/>
    <property type="match status" value="1"/>
</dbReference>
<dbReference type="Gene3D" id="1.20.1050.10">
    <property type="match status" value="1"/>
</dbReference>
<keyword evidence="5" id="KW-1185">Reference proteome</keyword>
<dbReference type="GeneID" id="300581781"/>
<dbReference type="CDD" id="cd03046">
    <property type="entry name" value="GST_N_GTT1_like"/>
    <property type="match status" value="1"/>
</dbReference>
<protein>
    <submittedName>
        <fullName evidence="4">Glutathione S-transferase 1</fullName>
    </submittedName>
</protein>
<sequence length="286" mass="32392">MASDEQQPQVTLHCIPVSLRLNRSRSQSLLWLLEELKVKFDIKIYHRTEQFLAPPELEQVHPLGKSPVVVITPPPPSTSSSSSSDGQQQQPPIVLAESGHMAQYLCEHFPEGRRLVPQKWKPGMEGKLGGETEAWLRNQYFLHYSEGSLMPYLVLSLVIGRLKQPPVPFFIRPITSAVANRILSSYIFPNIHRHIRFLDQQLRTSGGRYICCDHLTPADIILSFPLFEARGSLDSMGEWQGGSWKAEFPRVREYVDLLESEDGYKKSTETIRRLEGSASEAAPAKM</sequence>
<dbReference type="Pfam" id="PF13409">
    <property type="entry name" value="GST_N_2"/>
    <property type="match status" value="1"/>
</dbReference>
<comment type="caution">
    <text evidence="4">The sequence shown here is derived from an EMBL/GenBank/DDBJ whole genome shotgun (WGS) entry which is preliminary data.</text>
</comment>
<dbReference type="EMBL" id="PPTA01000025">
    <property type="protein sequence ID" value="TFA97912.1"/>
    <property type="molecule type" value="Genomic_DNA"/>
</dbReference>
<feature type="domain" description="GST N-terminal" evidence="3">
    <location>
        <begin position="13"/>
        <end position="113"/>
    </location>
</feature>
<dbReference type="InterPro" id="IPR036249">
    <property type="entry name" value="Thioredoxin-like_sf"/>
</dbReference>
<dbReference type="Gene3D" id="3.40.30.10">
    <property type="entry name" value="Glutaredoxin"/>
    <property type="match status" value="1"/>
</dbReference>
<comment type="similarity">
    <text evidence="1">Belongs to the GST superfamily.</text>
</comment>
<dbReference type="InterPro" id="IPR036282">
    <property type="entry name" value="Glutathione-S-Trfase_C_sf"/>
</dbReference>
<dbReference type="PANTHER" id="PTHR44051:SF9">
    <property type="entry name" value="GLUTATHIONE S-TRANSFERASE 1"/>
    <property type="match status" value="1"/>
</dbReference>
<accession>A0ABY2GSJ8</accession>
<reference evidence="4 5" key="1">
    <citation type="submission" date="2018-01" db="EMBL/GenBank/DDBJ databases">
        <title>Genome characterization of the sugarcane-associated fungus Trichoderma ghanense CCMA-1212 and their application in lignocelulose bioconversion.</title>
        <authorList>
            <person name="Steindorff A.S."/>
            <person name="Mendes T.D."/>
            <person name="Vilela E.S.D."/>
            <person name="Rodrigues D.S."/>
            <person name="Formighieri E.F."/>
            <person name="Melo I.S."/>
            <person name="Favaro L.C.L."/>
        </authorList>
    </citation>
    <scope>NUCLEOTIDE SEQUENCE [LARGE SCALE GENOMIC DNA]</scope>
    <source>
        <strain evidence="4 5">CCMA-1212</strain>
    </source>
</reference>
<proteinExistence type="inferred from homology"/>
<evidence type="ECO:0000256" key="1">
    <source>
        <dbReference type="ARBA" id="ARBA00007409"/>
    </source>
</evidence>